<evidence type="ECO:0000313" key="2">
    <source>
        <dbReference type="Proteomes" id="UP001642360"/>
    </source>
</evidence>
<sequence>MAIISGLVSECPDMLHPKLSYTSWRSDGNRFKDQNAIQLVSARIPNRRIQHVDKEEFGTLYTPSVGRNHYQLSFDDGFPKEPFG</sequence>
<dbReference type="Proteomes" id="UP001642360">
    <property type="component" value="Unassembled WGS sequence"/>
</dbReference>
<name>A0ABC8QSQ7_9AQUA</name>
<proteinExistence type="predicted"/>
<evidence type="ECO:0000313" key="1">
    <source>
        <dbReference type="EMBL" id="CAK9134567.1"/>
    </source>
</evidence>
<dbReference type="AlphaFoldDB" id="A0ABC8QSQ7"/>
<comment type="caution">
    <text evidence="1">The sequence shown here is derived from an EMBL/GenBank/DDBJ whole genome shotgun (WGS) entry which is preliminary data.</text>
</comment>
<accession>A0ABC8QSQ7</accession>
<keyword evidence="2" id="KW-1185">Reference proteome</keyword>
<dbReference type="EMBL" id="CAUOFW020000481">
    <property type="protein sequence ID" value="CAK9134567.1"/>
    <property type="molecule type" value="Genomic_DNA"/>
</dbReference>
<reference evidence="1 2" key="1">
    <citation type="submission" date="2024-02" db="EMBL/GenBank/DDBJ databases">
        <authorList>
            <person name="Vignale AGUSTIN F."/>
            <person name="Sosa J E."/>
            <person name="Modenutti C."/>
        </authorList>
    </citation>
    <scope>NUCLEOTIDE SEQUENCE [LARGE SCALE GENOMIC DNA]</scope>
</reference>
<organism evidence="1 2">
    <name type="scientific">Ilex paraguariensis</name>
    <name type="common">yerba mate</name>
    <dbReference type="NCBI Taxonomy" id="185542"/>
    <lineage>
        <taxon>Eukaryota</taxon>
        <taxon>Viridiplantae</taxon>
        <taxon>Streptophyta</taxon>
        <taxon>Embryophyta</taxon>
        <taxon>Tracheophyta</taxon>
        <taxon>Spermatophyta</taxon>
        <taxon>Magnoliopsida</taxon>
        <taxon>eudicotyledons</taxon>
        <taxon>Gunneridae</taxon>
        <taxon>Pentapetalae</taxon>
        <taxon>asterids</taxon>
        <taxon>campanulids</taxon>
        <taxon>Aquifoliales</taxon>
        <taxon>Aquifoliaceae</taxon>
        <taxon>Ilex</taxon>
    </lineage>
</organism>
<gene>
    <name evidence="1" type="ORF">ILEXP_LOCUS1499</name>
</gene>
<protein>
    <submittedName>
        <fullName evidence="1">Uncharacterized protein</fullName>
    </submittedName>
</protein>